<dbReference type="GO" id="GO:0005776">
    <property type="term" value="C:autophagosome"/>
    <property type="evidence" value="ECO:0007669"/>
    <property type="project" value="UniProtKB-SubCell"/>
</dbReference>
<reference evidence="12" key="1">
    <citation type="submission" date="2025-08" db="UniProtKB">
        <authorList>
            <consortium name="RefSeq"/>
        </authorList>
    </citation>
    <scope>IDENTIFICATION</scope>
</reference>
<evidence type="ECO:0000313" key="12">
    <source>
        <dbReference type="RefSeq" id="XP_023581601.1"/>
    </source>
</evidence>
<evidence type="ECO:0000256" key="2">
    <source>
        <dbReference type="ARBA" id="ARBA00007513"/>
    </source>
</evidence>
<protein>
    <recommendedName>
        <fullName evidence="8">Ferritin</fullName>
    </recommendedName>
</protein>
<keyword evidence="4 7" id="KW-0479">Metal-binding</keyword>
<dbReference type="GO" id="GO:0006826">
    <property type="term" value="P:iron ion transport"/>
    <property type="evidence" value="ECO:0007669"/>
    <property type="project" value="InterPro"/>
</dbReference>
<keyword evidence="11" id="KW-1185">Reference proteome</keyword>
<gene>
    <name evidence="12" type="primary">LOC101344017</name>
</gene>
<comment type="similarity">
    <text evidence="2 8">Belongs to the ferritin family.</text>
</comment>
<feature type="domain" description="Ferritin-like diiron" evidence="10">
    <location>
        <begin position="153"/>
        <end position="302"/>
    </location>
</feature>
<feature type="region of interest" description="Disordered" evidence="9">
    <location>
        <begin position="1"/>
        <end position="20"/>
    </location>
</feature>
<evidence type="ECO:0000313" key="11">
    <source>
        <dbReference type="Proteomes" id="UP000248480"/>
    </source>
</evidence>
<sequence length="325" mass="36662">MAGSAGQAATKTAQVEHGGWRFNQLQIENVGGCGESSGPRGKADGSTRQARAPQEERYVAVKDEAPRGKDAAAPRHDLDKTPGSEGSLQWEAWMQLCFKPHRDVLGHRPPWVRNVVPAAPAARRPLWSTSACAVAAWPQPPAVATMPSSQVRWKYHQKCEKTINRQISGDLHASYVYLSMAYHIDREDLALKNFSAYFLRQSPKEHKHAETLLRTQNQRMGRIQLPDIRRLDLDDWGNRLKTMECAFHLEQSVNQSLLDLNRLATNKGDTQLCDFLERHFLHEQVRAMTELGHHVTYLHKLGALDAGLAEYFFDMFTLGNSDKES</sequence>
<evidence type="ECO:0000256" key="6">
    <source>
        <dbReference type="ARBA" id="ARBA00047990"/>
    </source>
</evidence>
<evidence type="ECO:0000256" key="1">
    <source>
        <dbReference type="ARBA" id="ARBA00004419"/>
    </source>
</evidence>
<dbReference type="InParanoid" id="A0A2Y9QJH2"/>
<dbReference type="Proteomes" id="UP000248480">
    <property type="component" value="Unplaced"/>
</dbReference>
<feature type="region of interest" description="Disordered" evidence="9">
    <location>
        <begin position="29"/>
        <end position="85"/>
    </location>
</feature>
<dbReference type="PROSITE" id="PS50905">
    <property type="entry name" value="FERRITIN_LIKE"/>
    <property type="match status" value="1"/>
</dbReference>
<feature type="binding site" evidence="7">
    <location>
        <position position="284"/>
    </location>
    <ligand>
        <name>Fe cation</name>
        <dbReference type="ChEBI" id="CHEBI:24875"/>
        <label>1</label>
    </ligand>
</feature>
<dbReference type="CDD" id="cd01056">
    <property type="entry name" value="Euk_Ferritin"/>
    <property type="match status" value="1"/>
</dbReference>
<dbReference type="GO" id="GO:0004322">
    <property type="term" value="F:ferroxidase activity"/>
    <property type="evidence" value="ECO:0007669"/>
    <property type="project" value="UniProtKB-EC"/>
</dbReference>
<dbReference type="PANTHER" id="PTHR11431:SF37">
    <property type="entry name" value="FERRITIN HEAVY CHAIN"/>
    <property type="match status" value="1"/>
</dbReference>
<evidence type="ECO:0000256" key="7">
    <source>
        <dbReference type="PIRSR" id="PIRSR601519-1"/>
    </source>
</evidence>
<organism evidence="11 12">
    <name type="scientific">Trichechus manatus latirostris</name>
    <name type="common">Florida manatee</name>
    <dbReference type="NCBI Taxonomy" id="127582"/>
    <lineage>
        <taxon>Eukaryota</taxon>
        <taxon>Metazoa</taxon>
        <taxon>Chordata</taxon>
        <taxon>Craniata</taxon>
        <taxon>Vertebrata</taxon>
        <taxon>Euteleostomi</taxon>
        <taxon>Mammalia</taxon>
        <taxon>Eutheria</taxon>
        <taxon>Afrotheria</taxon>
        <taxon>Sirenia</taxon>
        <taxon>Trichechidae</taxon>
        <taxon>Trichechus</taxon>
    </lineage>
</organism>
<dbReference type="AlphaFoldDB" id="A0A2Y9QJH2"/>
<evidence type="ECO:0000256" key="3">
    <source>
        <dbReference type="ARBA" id="ARBA00022434"/>
    </source>
</evidence>
<comment type="catalytic activity">
    <reaction evidence="6">
        <text>4 Fe(2+) + O2 + 4 H(+) = 4 Fe(3+) + 2 H2O</text>
        <dbReference type="Rhea" id="RHEA:11148"/>
        <dbReference type="ChEBI" id="CHEBI:15377"/>
        <dbReference type="ChEBI" id="CHEBI:15378"/>
        <dbReference type="ChEBI" id="CHEBI:15379"/>
        <dbReference type="ChEBI" id="CHEBI:29033"/>
        <dbReference type="ChEBI" id="CHEBI:29034"/>
        <dbReference type="EC" id="1.16.3.1"/>
    </reaction>
</comment>
<dbReference type="GO" id="GO:0006879">
    <property type="term" value="P:intracellular iron ion homeostasis"/>
    <property type="evidence" value="ECO:0007669"/>
    <property type="project" value="UniProtKB-KW"/>
</dbReference>
<comment type="function">
    <text evidence="8">Stores iron in a soluble, non-toxic, readily available form. Important for iron homeostasis. Iron is taken up in the ferrous form and deposited as ferric hydroxides after oxidation.</text>
</comment>
<dbReference type="InterPro" id="IPR008331">
    <property type="entry name" value="Ferritin_DPS_dom"/>
</dbReference>
<feature type="binding site" evidence="7">
    <location>
        <position position="250"/>
    </location>
    <ligand>
        <name>Fe cation</name>
        <dbReference type="ChEBI" id="CHEBI:24875"/>
        <label>1</label>
    </ligand>
</feature>
<dbReference type="KEGG" id="tmu:101344017"/>
<dbReference type="InterPro" id="IPR009040">
    <property type="entry name" value="Ferritin-like_diiron"/>
</dbReference>
<evidence type="ECO:0000256" key="9">
    <source>
        <dbReference type="SAM" id="MobiDB-lite"/>
    </source>
</evidence>
<comment type="subcellular location">
    <subcellularLocation>
        <location evidence="1">Cytoplasmic vesicle</location>
        <location evidence="1">Autophagosome</location>
    </subcellularLocation>
</comment>
<dbReference type="STRING" id="127582.A0A2Y9QJH2"/>
<feature type="binding site" evidence="7">
    <location>
        <position position="208"/>
    </location>
    <ligand>
        <name>Fe cation</name>
        <dbReference type="ChEBI" id="CHEBI:24875"/>
        <label>1</label>
    </ligand>
</feature>
<dbReference type="Pfam" id="PF00210">
    <property type="entry name" value="Ferritin"/>
    <property type="match status" value="1"/>
</dbReference>
<feature type="compositionally biased region" description="Basic and acidic residues" evidence="9">
    <location>
        <begin position="53"/>
        <end position="82"/>
    </location>
</feature>
<keyword evidence="5 7" id="KW-0408">Iron</keyword>
<proteinExistence type="inferred from homology"/>
<keyword evidence="3 8" id="KW-0409">Iron storage</keyword>
<dbReference type="FunFam" id="1.20.1260.10:FF:000016">
    <property type="entry name" value="Ferritin heavy chain"/>
    <property type="match status" value="1"/>
</dbReference>
<dbReference type="InterPro" id="IPR009078">
    <property type="entry name" value="Ferritin-like_SF"/>
</dbReference>
<evidence type="ECO:0000256" key="8">
    <source>
        <dbReference type="RuleBase" id="RU361145"/>
    </source>
</evidence>
<dbReference type="Gene3D" id="1.20.1260.10">
    <property type="match status" value="1"/>
</dbReference>
<accession>A0A2Y9QJH2</accession>
<evidence type="ECO:0000256" key="5">
    <source>
        <dbReference type="ARBA" id="ARBA00023004"/>
    </source>
</evidence>
<dbReference type="OrthoDB" id="186462at2759"/>
<dbReference type="RefSeq" id="XP_023581601.1">
    <property type="nucleotide sequence ID" value="XM_023725833.1"/>
</dbReference>
<evidence type="ECO:0000256" key="4">
    <source>
        <dbReference type="ARBA" id="ARBA00022723"/>
    </source>
</evidence>
<dbReference type="InterPro" id="IPR012347">
    <property type="entry name" value="Ferritin-like"/>
</dbReference>
<name>A0A2Y9QJH2_TRIMA</name>
<dbReference type="GeneID" id="101344017"/>
<dbReference type="GO" id="GO:0008198">
    <property type="term" value="F:ferrous iron binding"/>
    <property type="evidence" value="ECO:0007669"/>
    <property type="project" value="TreeGrafter"/>
</dbReference>
<dbReference type="GO" id="GO:0008199">
    <property type="term" value="F:ferric iron binding"/>
    <property type="evidence" value="ECO:0007669"/>
    <property type="project" value="InterPro"/>
</dbReference>
<dbReference type="SUPFAM" id="SSF47240">
    <property type="entry name" value="Ferritin-like"/>
    <property type="match status" value="1"/>
</dbReference>
<evidence type="ECO:0000259" key="10">
    <source>
        <dbReference type="PROSITE" id="PS50905"/>
    </source>
</evidence>
<dbReference type="PANTHER" id="PTHR11431">
    <property type="entry name" value="FERRITIN"/>
    <property type="match status" value="1"/>
</dbReference>
<feature type="binding site" evidence="7">
    <location>
        <position position="205"/>
    </location>
    <ligand>
        <name>Fe cation</name>
        <dbReference type="ChEBI" id="CHEBI:24875"/>
        <label>1</label>
    </ligand>
</feature>
<dbReference type="InterPro" id="IPR001519">
    <property type="entry name" value="Ferritin"/>
</dbReference>